<dbReference type="Gene3D" id="2.40.30.170">
    <property type="match status" value="1"/>
</dbReference>
<dbReference type="RefSeq" id="WP_162362733.1">
    <property type="nucleotide sequence ID" value="NZ_CP047591.1"/>
</dbReference>
<dbReference type="PANTHER" id="PTHR30469">
    <property type="entry name" value="MULTIDRUG RESISTANCE PROTEIN MDTA"/>
    <property type="match status" value="1"/>
</dbReference>
<dbReference type="EMBL" id="CP047591">
    <property type="protein sequence ID" value="QHI72966.1"/>
    <property type="molecule type" value="Genomic_DNA"/>
</dbReference>
<organism evidence="3 4">
    <name type="scientific">Aminipila terrae</name>
    <dbReference type="NCBI Taxonomy" id="2697030"/>
    <lineage>
        <taxon>Bacteria</taxon>
        <taxon>Bacillati</taxon>
        <taxon>Bacillota</taxon>
        <taxon>Clostridia</taxon>
        <taxon>Peptostreptococcales</taxon>
        <taxon>Anaerovoracaceae</taxon>
        <taxon>Aminipila</taxon>
    </lineage>
</organism>
<comment type="similarity">
    <text evidence="1">Belongs to the membrane fusion protein (MFP) (TC 8.A.1) family.</text>
</comment>
<dbReference type="NCBIfam" id="TIGR01730">
    <property type="entry name" value="RND_mfp"/>
    <property type="match status" value="1"/>
</dbReference>
<evidence type="ECO:0000259" key="2">
    <source>
        <dbReference type="Pfam" id="PF25954"/>
    </source>
</evidence>
<evidence type="ECO:0000313" key="4">
    <source>
        <dbReference type="Proteomes" id="UP000463883"/>
    </source>
</evidence>
<dbReference type="GO" id="GO:0015562">
    <property type="term" value="F:efflux transmembrane transporter activity"/>
    <property type="evidence" value="ECO:0007669"/>
    <property type="project" value="TreeGrafter"/>
</dbReference>
<feature type="domain" description="CusB-like beta-barrel" evidence="2">
    <location>
        <begin position="75"/>
        <end position="147"/>
    </location>
</feature>
<dbReference type="InterPro" id="IPR058792">
    <property type="entry name" value="Beta-barrel_RND_2"/>
</dbReference>
<reference evidence="3 4" key="1">
    <citation type="submission" date="2020-01" db="EMBL/GenBank/DDBJ databases">
        <title>Genomic analysis of Aminipila sp. CBA3637.</title>
        <authorList>
            <person name="Kim Y.B."/>
            <person name="Roh S.W."/>
        </authorList>
    </citation>
    <scope>NUCLEOTIDE SEQUENCE [LARGE SCALE GENOMIC DNA]</scope>
    <source>
        <strain evidence="3 4">CBA3637</strain>
    </source>
</reference>
<accession>A0A6P1MMS5</accession>
<dbReference type="Proteomes" id="UP000463883">
    <property type="component" value="Chromosome"/>
</dbReference>
<gene>
    <name evidence="3" type="ORF">Ami3637_11620</name>
</gene>
<dbReference type="GO" id="GO:1990281">
    <property type="term" value="C:efflux pump complex"/>
    <property type="evidence" value="ECO:0007669"/>
    <property type="project" value="TreeGrafter"/>
</dbReference>
<protein>
    <submittedName>
        <fullName evidence="3">Efflux RND transporter periplasmic adaptor subunit</fullName>
    </submittedName>
</protein>
<evidence type="ECO:0000256" key="1">
    <source>
        <dbReference type="ARBA" id="ARBA00009477"/>
    </source>
</evidence>
<proteinExistence type="inferred from homology"/>
<dbReference type="Pfam" id="PF25954">
    <property type="entry name" value="Beta-barrel_RND_2"/>
    <property type="match status" value="1"/>
</dbReference>
<sequence>MAKEALESAEKQLNTAQAQVNQAQSGLDIINANSSNGVIVAPVSGTVTSKNINVGEMAVAGANLMSIVNSDKTYINAYLPARLSNEIKQGQKVAIRISEIPDKLFDGKVSLVDTVVDAQNKNILVKVSMLENDPAVKVGMFAEIALKK</sequence>
<dbReference type="InterPro" id="IPR006143">
    <property type="entry name" value="RND_pump_MFP"/>
</dbReference>
<dbReference type="KEGG" id="amic:Ami3637_11620"/>
<keyword evidence="4" id="KW-1185">Reference proteome</keyword>
<dbReference type="SUPFAM" id="SSF111369">
    <property type="entry name" value="HlyD-like secretion proteins"/>
    <property type="match status" value="1"/>
</dbReference>
<dbReference type="AlphaFoldDB" id="A0A6P1MMS5"/>
<evidence type="ECO:0000313" key="3">
    <source>
        <dbReference type="EMBL" id="QHI72966.1"/>
    </source>
</evidence>
<name>A0A6P1MMS5_9FIRM</name>